<dbReference type="GeneID" id="112457936"/>
<name>A0A6J1Q4C5_9HYME</name>
<dbReference type="OrthoDB" id="7791395at2759"/>
<dbReference type="PANTHER" id="PTHR22954">
    <property type="entry name" value="RETROVIRAL PROTEASE-RELATED"/>
    <property type="match status" value="1"/>
</dbReference>
<dbReference type="AlphaFoldDB" id="A0A6J1Q4C5"/>
<dbReference type="Pfam" id="PF03564">
    <property type="entry name" value="DUF1759"/>
    <property type="match status" value="1"/>
</dbReference>
<organism evidence="1 2">
    <name type="scientific">Temnothorax curvispinosus</name>
    <dbReference type="NCBI Taxonomy" id="300111"/>
    <lineage>
        <taxon>Eukaryota</taxon>
        <taxon>Metazoa</taxon>
        <taxon>Ecdysozoa</taxon>
        <taxon>Arthropoda</taxon>
        <taxon>Hexapoda</taxon>
        <taxon>Insecta</taxon>
        <taxon>Pterygota</taxon>
        <taxon>Neoptera</taxon>
        <taxon>Endopterygota</taxon>
        <taxon>Hymenoptera</taxon>
        <taxon>Apocrita</taxon>
        <taxon>Aculeata</taxon>
        <taxon>Formicoidea</taxon>
        <taxon>Formicidae</taxon>
        <taxon>Myrmicinae</taxon>
        <taxon>Temnothorax</taxon>
    </lineage>
</organism>
<dbReference type="PANTHER" id="PTHR22954:SF3">
    <property type="entry name" value="PROTEIN CBG08539"/>
    <property type="match status" value="1"/>
</dbReference>
<proteinExistence type="predicted"/>
<keyword evidence="1" id="KW-1185">Reference proteome</keyword>
<dbReference type="InterPro" id="IPR005312">
    <property type="entry name" value="DUF1759"/>
</dbReference>
<evidence type="ECO:0000313" key="2">
    <source>
        <dbReference type="RefSeq" id="XP_024877039.1"/>
    </source>
</evidence>
<reference evidence="2" key="1">
    <citation type="submission" date="2025-08" db="UniProtKB">
        <authorList>
            <consortium name="RefSeq"/>
        </authorList>
    </citation>
    <scope>IDENTIFICATION</scope>
    <source>
        <tissue evidence="2">Whole body</tissue>
    </source>
</reference>
<sequence>MPEGLETLRHQRGTCKARLTHFETFITGFSESGEPVEALKAKIKFVQNSWSQFDRVQSQIETLDGDDAERPVIEDRYCLLLGRARALVNTLTRPAGANREHADVGNANNGIKVKLPAMNLPVFDGNPEKWLEFRDSFQGLIDGNRELTNIQRMYYLRSSLKDRAAEVIQSLESSAENYPIAWNLF</sequence>
<dbReference type="RefSeq" id="XP_024877039.1">
    <property type="nucleotide sequence ID" value="XM_025021271.1"/>
</dbReference>
<dbReference type="Proteomes" id="UP000504618">
    <property type="component" value="Unplaced"/>
</dbReference>
<gene>
    <name evidence="2" type="primary">LOC112457936</name>
</gene>
<evidence type="ECO:0000313" key="1">
    <source>
        <dbReference type="Proteomes" id="UP000504618"/>
    </source>
</evidence>
<accession>A0A6J1Q4C5</accession>
<protein>
    <submittedName>
        <fullName evidence="2">Uncharacterized protein LOC112457936</fullName>
    </submittedName>
</protein>